<gene>
    <name evidence="1" type="ORF">CVS54_02847</name>
</gene>
<sequence length="54" mass="6037">MILPPIDPDIPMSQGDDFDGMSPRCPECVATMVPQQSDRGEWWACPQCRATRLS</sequence>
<reference evidence="1 2" key="1">
    <citation type="submission" date="2018-08" db="EMBL/GenBank/DDBJ databases">
        <title>Microbacterium oxydans strain HG3.</title>
        <authorList>
            <person name="ORTET P."/>
        </authorList>
    </citation>
    <scope>NUCLEOTIDE SEQUENCE [LARGE SCALE GENOMIC DNA]</scope>
    <source>
        <strain evidence="1 2">HG3</strain>
    </source>
</reference>
<dbReference type="AlphaFoldDB" id="A0A3S9WMX0"/>
<proteinExistence type="predicted"/>
<evidence type="ECO:0000313" key="2">
    <source>
        <dbReference type="Proteomes" id="UP000274841"/>
    </source>
</evidence>
<protein>
    <submittedName>
        <fullName evidence="1">Uncharacterized protein</fullName>
    </submittedName>
</protein>
<dbReference type="Gene3D" id="3.30.65.10">
    <property type="entry name" value="Bacterial Topoisomerase I, domain 1"/>
    <property type="match status" value="1"/>
</dbReference>
<organism evidence="1 2">
    <name type="scientific">Microbacterium oxydans</name>
    <dbReference type="NCBI Taxonomy" id="82380"/>
    <lineage>
        <taxon>Bacteria</taxon>
        <taxon>Bacillati</taxon>
        <taxon>Actinomycetota</taxon>
        <taxon>Actinomycetes</taxon>
        <taxon>Micrococcales</taxon>
        <taxon>Microbacteriaceae</taxon>
        <taxon>Microbacterium</taxon>
    </lineage>
</organism>
<accession>A0A3S9WMX0</accession>
<dbReference type="Proteomes" id="UP000274841">
    <property type="component" value="Chromosome"/>
</dbReference>
<dbReference type="KEGG" id="moy:CVS54_02847"/>
<dbReference type="EMBL" id="CP031422">
    <property type="protein sequence ID" value="AZS41492.1"/>
    <property type="molecule type" value="Genomic_DNA"/>
</dbReference>
<evidence type="ECO:0000313" key="1">
    <source>
        <dbReference type="EMBL" id="AZS41492.1"/>
    </source>
</evidence>
<name>A0A3S9WMX0_9MICO</name>